<feature type="transmembrane region" description="Helical" evidence="2">
    <location>
        <begin position="12"/>
        <end position="32"/>
    </location>
</feature>
<evidence type="ECO:0000256" key="2">
    <source>
        <dbReference type="SAM" id="Phobius"/>
    </source>
</evidence>
<dbReference type="GO" id="GO:0015920">
    <property type="term" value="P:lipopolysaccharide transport"/>
    <property type="evidence" value="ECO:0007669"/>
    <property type="project" value="TreeGrafter"/>
</dbReference>
<dbReference type="AlphaFoldDB" id="A0A953HUV5"/>
<evidence type="ECO:0000259" key="3">
    <source>
        <dbReference type="Pfam" id="PF03968"/>
    </source>
</evidence>
<dbReference type="Gene3D" id="2.60.450.10">
    <property type="entry name" value="Lipopolysaccharide (LPS) transport protein A like domain"/>
    <property type="match status" value="3"/>
</dbReference>
<evidence type="ECO:0000313" key="5">
    <source>
        <dbReference type="EMBL" id="MBY5958293.1"/>
    </source>
</evidence>
<dbReference type="GO" id="GO:0009279">
    <property type="term" value="C:cell outer membrane"/>
    <property type="evidence" value="ECO:0007669"/>
    <property type="project" value="TreeGrafter"/>
</dbReference>
<name>A0A953HUV5_9BACT</name>
<dbReference type="EMBL" id="JAHVHU010000008">
    <property type="protein sequence ID" value="MBY5958293.1"/>
    <property type="molecule type" value="Genomic_DNA"/>
</dbReference>
<keyword evidence="2" id="KW-0472">Membrane</keyword>
<dbReference type="Proteomes" id="UP000753961">
    <property type="component" value="Unassembled WGS sequence"/>
</dbReference>
<reference evidence="5" key="1">
    <citation type="submission" date="2021-06" db="EMBL/GenBank/DDBJ databases">
        <title>44 bacteria genomes isolated from Dapeng, Shenzhen.</title>
        <authorList>
            <person name="Zheng W."/>
            <person name="Yu S."/>
            <person name="Huang Y."/>
        </authorList>
    </citation>
    <scope>NUCLEOTIDE SEQUENCE</scope>
    <source>
        <strain evidence="5">DP5N28-2</strain>
    </source>
</reference>
<keyword evidence="2" id="KW-1133">Transmembrane helix</keyword>
<dbReference type="InterPro" id="IPR005653">
    <property type="entry name" value="OstA-like_N"/>
</dbReference>
<gene>
    <name evidence="5" type="ORF">KUV50_09140</name>
</gene>
<dbReference type="Pfam" id="PF03968">
    <property type="entry name" value="LptD_N"/>
    <property type="match status" value="1"/>
</dbReference>
<protein>
    <recommendedName>
        <fullName evidence="3 4">Organic solvent tolerance-like N-terminal domain-containing protein</fullName>
    </recommendedName>
</protein>
<dbReference type="PANTHER" id="PTHR36504">
    <property type="entry name" value="LIPOPOLYSACCHARIDE EXPORT SYSTEM PROTEIN LPTA"/>
    <property type="match status" value="1"/>
</dbReference>
<organism evidence="5 6">
    <name type="scientific">Membranihabitans marinus</name>
    <dbReference type="NCBI Taxonomy" id="1227546"/>
    <lineage>
        <taxon>Bacteria</taxon>
        <taxon>Pseudomonadati</taxon>
        <taxon>Bacteroidota</taxon>
        <taxon>Saprospiria</taxon>
        <taxon>Saprospirales</taxon>
        <taxon>Saprospiraceae</taxon>
        <taxon>Membranihabitans</taxon>
    </lineage>
</organism>
<keyword evidence="2" id="KW-0812">Transmembrane</keyword>
<feature type="domain" description="Organic solvent tolerance-like N-terminal" evidence="4">
    <location>
        <begin position="60"/>
        <end position="210"/>
    </location>
</feature>
<accession>A0A953HUV5</accession>
<evidence type="ECO:0000256" key="1">
    <source>
        <dbReference type="ARBA" id="ARBA00022729"/>
    </source>
</evidence>
<dbReference type="Pfam" id="PF13100">
    <property type="entry name" value="OstA_2"/>
    <property type="match status" value="1"/>
</dbReference>
<proteinExistence type="predicted"/>
<sequence>MKHRQDMVKVNTHYSIWLYTILYGMLVGGALLGPQTAMGQDAFTRPETDTLKQTTIILDEPADRVRLFTKDSVQYQELTGNVRMRHDSTFMRTDSAILDDRNQVEAYGNVVIQELDSTYIFADTLWYNGNTRIAELRGEVVLEKDPQRLFTPHLFYNLETKIAHYNEKSYMMDADRQLSSLNGVFYVGEDRVIFRDSVLVISDSFNLKADSMAFFTQEHKVQFLGPTVVYNDTSRLYAEDGYYLLDEEEALFYNSAQFLSGATLGRSDSIYYFGKEGRYEMIGQAYLKKDDQVATARKIIYEEQAGLMYLFGEADVRGDDVNATGDTLVYNTETKAIRSRGRSRVERTDFTLQSEFLDYNDETQQGVATGNVIWADSSGSKRIFTDSLQYSNDGQTARALSIRQRPLFEWSSEEGDTLRLVSDTLFTYQTIVSGKDTLGQQVNDTTQDFSAYYDVAILREDMQGRADSLSYKESDSLIILYGNPILWMDTTQLSGDTIFISMVEGEVKDVLIKGNGFIITSPDSIFFNQIKGRKITAYFKDGDLYQTDVEGNAESIYFPLDEAGRYIAMNKIICSRIEMTFENNTVTGVAFLENPTGDLISMKEVNAENSILKGYQNLNQFRPSTMENERVLTKGDVLNMKGALKQ</sequence>
<dbReference type="GO" id="GO:0017089">
    <property type="term" value="F:glycolipid transfer activity"/>
    <property type="evidence" value="ECO:0007669"/>
    <property type="project" value="TreeGrafter"/>
</dbReference>
<dbReference type="PANTHER" id="PTHR36504:SF1">
    <property type="entry name" value="LIPOPOLYSACCHARIDE EXPORT SYSTEM PROTEIN LPTA"/>
    <property type="match status" value="1"/>
</dbReference>
<evidence type="ECO:0000313" key="6">
    <source>
        <dbReference type="Proteomes" id="UP000753961"/>
    </source>
</evidence>
<keyword evidence="6" id="KW-1185">Reference proteome</keyword>
<feature type="domain" description="Organic solvent tolerance-like N-terminal" evidence="3">
    <location>
        <begin position="353"/>
        <end position="505"/>
    </location>
</feature>
<comment type="caution">
    <text evidence="5">The sequence shown here is derived from an EMBL/GenBank/DDBJ whole genome shotgun (WGS) entry which is preliminary data.</text>
</comment>
<keyword evidence="1" id="KW-0732">Signal</keyword>
<evidence type="ECO:0000259" key="4">
    <source>
        <dbReference type="Pfam" id="PF13100"/>
    </source>
</evidence>
<dbReference type="GO" id="GO:0030288">
    <property type="term" value="C:outer membrane-bounded periplasmic space"/>
    <property type="evidence" value="ECO:0007669"/>
    <property type="project" value="TreeGrafter"/>
</dbReference>
<dbReference type="InterPro" id="IPR052037">
    <property type="entry name" value="LPS_export_LptA"/>
</dbReference>
<dbReference type="RefSeq" id="WP_222579831.1">
    <property type="nucleotide sequence ID" value="NZ_JAHVHU010000008.1"/>
</dbReference>